<name>A0A0C1EFL0_9NEIS</name>
<accession>A0A0C1EFL0</accession>
<feature type="compositionally biased region" description="Polar residues" evidence="1">
    <location>
        <begin position="23"/>
        <end position="32"/>
    </location>
</feature>
<evidence type="ECO:0000256" key="1">
    <source>
        <dbReference type="SAM" id="MobiDB-lite"/>
    </source>
</evidence>
<dbReference type="Proteomes" id="UP000031390">
    <property type="component" value="Unassembled WGS sequence"/>
</dbReference>
<organism evidence="2 3">
    <name type="scientific">Morococcus cerebrosus</name>
    <dbReference type="NCBI Taxonomy" id="1056807"/>
    <lineage>
        <taxon>Bacteria</taxon>
        <taxon>Pseudomonadati</taxon>
        <taxon>Pseudomonadota</taxon>
        <taxon>Betaproteobacteria</taxon>
        <taxon>Neisseriales</taxon>
        <taxon>Neisseriaceae</taxon>
        <taxon>Morococcus</taxon>
    </lineage>
</organism>
<evidence type="ECO:0000313" key="2">
    <source>
        <dbReference type="EMBL" id="KIC10814.1"/>
    </source>
</evidence>
<sequence>MVQSASFKQTDLQTDTKGRLKTPSLQMENASPFSDDLPFSKPS</sequence>
<dbReference type="RefSeq" id="WP_003777834.1">
    <property type="nucleotide sequence ID" value="NZ_JUFZ01000026.1"/>
</dbReference>
<protein>
    <submittedName>
        <fullName evidence="2">Uncharacterized protein</fullName>
    </submittedName>
</protein>
<reference evidence="2 3" key="1">
    <citation type="submission" date="2014-12" db="EMBL/GenBank/DDBJ databases">
        <title>Genome sequence of Morococcus cerebrosus.</title>
        <authorList>
            <person name="Shin S.-K."/>
            <person name="Yi H."/>
        </authorList>
    </citation>
    <scope>NUCLEOTIDE SEQUENCE [LARGE SCALE GENOMIC DNA]</scope>
    <source>
        <strain evidence="2 3">CIP 81.93</strain>
    </source>
</reference>
<feature type="region of interest" description="Disordered" evidence="1">
    <location>
        <begin position="1"/>
        <end position="43"/>
    </location>
</feature>
<dbReference type="PATRIC" id="fig|1056807.3.peg.609"/>
<proteinExistence type="predicted"/>
<feature type="compositionally biased region" description="Polar residues" evidence="1">
    <location>
        <begin position="1"/>
        <end position="15"/>
    </location>
</feature>
<gene>
    <name evidence="2" type="ORF">MCC93_06340</name>
</gene>
<comment type="caution">
    <text evidence="2">The sequence shown here is derived from an EMBL/GenBank/DDBJ whole genome shotgun (WGS) entry which is preliminary data.</text>
</comment>
<dbReference type="EMBL" id="JUFZ01000026">
    <property type="protein sequence ID" value="KIC10814.1"/>
    <property type="molecule type" value="Genomic_DNA"/>
</dbReference>
<dbReference type="AlphaFoldDB" id="A0A0C1EFL0"/>
<evidence type="ECO:0000313" key="3">
    <source>
        <dbReference type="Proteomes" id="UP000031390"/>
    </source>
</evidence>